<gene>
    <name evidence="1" type="ORF">KME32_26285</name>
</gene>
<evidence type="ECO:0000313" key="2">
    <source>
        <dbReference type="Proteomes" id="UP000715781"/>
    </source>
</evidence>
<accession>A0A951UIU6</accession>
<dbReference type="EMBL" id="JAHHHN010000023">
    <property type="protein sequence ID" value="MBW4564574.1"/>
    <property type="molecule type" value="Genomic_DNA"/>
</dbReference>
<protein>
    <submittedName>
        <fullName evidence="1">Uncharacterized protein</fullName>
    </submittedName>
</protein>
<evidence type="ECO:0000313" key="1">
    <source>
        <dbReference type="EMBL" id="MBW4564574.1"/>
    </source>
</evidence>
<dbReference type="AlphaFoldDB" id="A0A951UIU6"/>
<reference evidence="1" key="1">
    <citation type="submission" date="2021-05" db="EMBL/GenBank/DDBJ databases">
        <authorList>
            <person name="Pietrasiak N."/>
            <person name="Ward R."/>
            <person name="Stajich J.E."/>
            <person name="Kurbessoian T."/>
        </authorList>
    </citation>
    <scope>NUCLEOTIDE SEQUENCE</scope>
    <source>
        <strain evidence="1">JT2-VF2</strain>
    </source>
</reference>
<comment type="caution">
    <text evidence="1">The sequence shown here is derived from an EMBL/GenBank/DDBJ whole genome shotgun (WGS) entry which is preliminary data.</text>
</comment>
<dbReference type="Proteomes" id="UP000715781">
    <property type="component" value="Unassembled WGS sequence"/>
</dbReference>
<proteinExistence type="predicted"/>
<organism evidence="1 2">
    <name type="scientific">Mojavia pulchra JT2-VF2</name>
    <dbReference type="NCBI Taxonomy" id="287848"/>
    <lineage>
        <taxon>Bacteria</taxon>
        <taxon>Bacillati</taxon>
        <taxon>Cyanobacteriota</taxon>
        <taxon>Cyanophyceae</taxon>
        <taxon>Nostocales</taxon>
        <taxon>Nostocaceae</taxon>
    </lineage>
</organism>
<reference evidence="1" key="2">
    <citation type="journal article" date="2022" name="Microbiol. Resour. Announc.">
        <title>Metagenome Sequencing to Explore Phylogenomics of Terrestrial Cyanobacteria.</title>
        <authorList>
            <person name="Ward R.D."/>
            <person name="Stajich J.E."/>
            <person name="Johansen J.R."/>
            <person name="Huntemann M."/>
            <person name="Clum A."/>
            <person name="Foster B."/>
            <person name="Foster B."/>
            <person name="Roux S."/>
            <person name="Palaniappan K."/>
            <person name="Varghese N."/>
            <person name="Mukherjee S."/>
            <person name="Reddy T.B.K."/>
            <person name="Daum C."/>
            <person name="Copeland A."/>
            <person name="Chen I.A."/>
            <person name="Ivanova N.N."/>
            <person name="Kyrpides N.C."/>
            <person name="Shapiro N."/>
            <person name="Eloe-Fadrosh E.A."/>
            <person name="Pietrasiak N."/>
        </authorList>
    </citation>
    <scope>NUCLEOTIDE SEQUENCE</scope>
    <source>
        <strain evidence="1">JT2-VF2</strain>
    </source>
</reference>
<name>A0A951UIU6_9NOST</name>
<sequence>MVISQQSAGSDRAERCLRQAAKSIYAPDNSVIEAITGRSHIPPEQYKS</sequence>